<dbReference type="Gene3D" id="3.30.70.2390">
    <property type="match status" value="1"/>
</dbReference>
<keyword evidence="1" id="KW-1133">Transmembrane helix</keyword>
<organism evidence="3">
    <name type="scientific">uncultured Nocardioidaceae bacterium</name>
    <dbReference type="NCBI Taxonomy" id="253824"/>
    <lineage>
        <taxon>Bacteria</taxon>
        <taxon>Bacillati</taxon>
        <taxon>Actinomycetota</taxon>
        <taxon>Actinomycetes</taxon>
        <taxon>Propionibacteriales</taxon>
        <taxon>Nocardioidaceae</taxon>
        <taxon>environmental samples</taxon>
    </lineage>
</organism>
<dbReference type="EMBL" id="CADCUJ010000040">
    <property type="protein sequence ID" value="CAA9342273.1"/>
    <property type="molecule type" value="Genomic_DNA"/>
</dbReference>
<reference evidence="3" key="1">
    <citation type="submission" date="2020-02" db="EMBL/GenBank/DDBJ databases">
        <authorList>
            <person name="Meier V. D."/>
        </authorList>
    </citation>
    <scope>NUCLEOTIDE SEQUENCE</scope>
    <source>
        <strain evidence="3">AVDCRST_MAG72</strain>
    </source>
</reference>
<dbReference type="Pfam" id="PF13399">
    <property type="entry name" value="LytR_C"/>
    <property type="match status" value="1"/>
</dbReference>
<feature type="domain" description="LytR/CpsA/Psr regulator C-terminal" evidence="2">
    <location>
        <begin position="60"/>
        <end position="148"/>
    </location>
</feature>
<proteinExistence type="predicted"/>
<protein>
    <recommendedName>
        <fullName evidence="2">LytR/CpsA/Psr regulator C-terminal domain-containing protein</fullName>
    </recommendedName>
</protein>
<evidence type="ECO:0000256" key="1">
    <source>
        <dbReference type="SAM" id="Phobius"/>
    </source>
</evidence>
<feature type="transmembrane region" description="Helical" evidence="1">
    <location>
        <begin position="6"/>
        <end position="27"/>
    </location>
</feature>
<keyword evidence="1" id="KW-0812">Transmembrane</keyword>
<name>A0A6J4LVU3_9ACTN</name>
<evidence type="ECO:0000259" key="2">
    <source>
        <dbReference type="Pfam" id="PF13399"/>
    </source>
</evidence>
<dbReference type="AlphaFoldDB" id="A0A6J4LVU3"/>
<sequence length="173" mass="18702">MGRREVTTAITMLVLCGIVAFGAFYGWRSLFAEVPESGPEPTSSCANERLSVGDRLRSGQVRVSVFNAGDRSGLADTVATALQRRGFRIAVVDNAPSDSRVTRVQVRSKDRQDVAASLVARQFGEQLRVRLSGLNLGRGVDVVVGNRFRRLAPATRSIRVGEAQQVCLPGSRS</sequence>
<keyword evidence="1" id="KW-0472">Membrane</keyword>
<evidence type="ECO:0000313" key="3">
    <source>
        <dbReference type="EMBL" id="CAA9342273.1"/>
    </source>
</evidence>
<accession>A0A6J4LVU3</accession>
<gene>
    <name evidence="3" type="ORF">AVDCRST_MAG72-899</name>
</gene>
<dbReference type="InterPro" id="IPR027381">
    <property type="entry name" value="LytR/CpsA/Psr_C"/>
</dbReference>